<dbReference type="InterPro" id="IPR014718">
    <property type="entry name" value="GH-type_carb-bd"/>
</dbReference>
<dbReference type="EMBL" id="CP001854">
    <property type="protein sequence ID" value="ADB49911.1"/>
    <property type="molecule type" value="Genomic_DNA"/>
</dbReference>
<proteinExistence type="predicted"/>
<dbReference type="HOGENOM" id="CLU_887699_0_0_11"/>
<dbReference type="InterPro" id="IPR008183">
    <property type="entry name" value="Aldose_1/G6P_1-epimerase"/>
</dbReference>
<evidence type="ECO:0000313" key="2">
    <source>
        <dbReference type="Proteomes" id="UP000008229"/>
    </source>
</evidence>
<reference evidence="2" key="2">
    <citation type="submission" date="2010-01" db="EMBL/GenBank/DDBJ databases">
        <title>The complete genome of Conexibacter woesei DSM 14684.</title>
        <authorList>
            <consortium name="US DOE Joint Genome Institute (JGI-PGF)"/>
            <person name="Lucas S."/>
            <person name="Copeland A."/>
            <person name="Lapidus A."/>
            <person name="Glavina del Rio T."/>
            <person name="Dalin E."/>
            <person name="Tice H."/>
            <person name="Bruce D."/>
            <person name="Goodwin L."/>
            <person name="Pitluck S."/>
            <person name="Kyrpides N."/>
            <person name="Mavromatis K."/>
            <person name="Ivanova N."/>
            <person name="Mikhailova N."/>
            <person name="Chertkov O."/>
            <person name="Brettin T."/>
            <person name="Detter J.C."/>
            <person name="Han C."/>
            <person name="Larimer F."/>
            <person name="Land M."/>
            <person name="Hauser L."/>
            <person name="Markowitz V."/>
            <person name="Cheng J.-F."/>
            <person name="Hugenholtz P."/>
            <person name="Woyke T."/>
            <person name="Wu D."/>
            <person name="Pukall R."/>
            <person name="Steenblock K."/>
            <person name="Schneider S."/>
            <person name="Klenk H.-P."/>
            <person name="Eisen J.A."/>
        </authorList>
    </citation>
    <scope>NUCLEOTIDE SEQUENCE [LARGE SCALE GENOMIC DNA]</scope>
    <source>
        <strain evidence="2">DSM 14684 / CIP 108061 / JCM 11494 / NBRC 100937 / ID131577</strain>
    </source>
</reference>
<dbReference type="KEGG" id="cwo:Cwoe_1483"/>
<dbReference type="GO" id="GO:0030246">
    <property type="term" value="F:carbohydrate binding"/>
    <property type="evidence" value="ECO:0007669"/>
    <property type="project" value="InterPro"/>
</dbReference>
<dbReference type="SUPFAM" id="SSF74650">
    <property type="entry name" value="Galactose mutarotase-like"/>
    <property type="match status" value="1"/>
</dbReference>
<dbReference type="Pfam" id="PF01263">
    <property type="entry name" value="Aldose_epim"/>
    <property type="match status" value="1"/>
</dbReference>
<name>D3EZ37_CONWI</name>
<keyword evidence="2" id="KW-1185">Reference proteome</keyword>
<gene>
    <name evidence="1" type="ordered locus">Cwoe_1483</name>
</gene>
<evidence type="ECO:0000313" key="1">
    <source>
        <dbReference type="EMBL" id="ADB49911.1"/>
    </source>
</evidence>
<dbReference type="InterPro" id="IPR011013">
    <property type="entry name" value="Gal_mutarotase_sf_dom"/>
</dbReference>
<organism evidence="1 2">
    <name type="scientific">Conexibacter woesei (strain DSM 14684 / CCUG 47730 / CIP 108061 / JCM 11494 / NBRC 100937 / ID131577)</name>
    <dbReference type="NCBI Taxonomy" id="469383"/>
    <lineage>
        <taxon>Bacteria</taxon>
        <taxon>Bacillati</taxon>
        <taxon>Actinomycetota</taxon>
        <taxon>Thermoleophilia</taxon>
        <taxon>Solirubrobacterales</taxon>
        <taxon>Conexibacteraceae</taxon>
        <taxon>Conexibacter</taxon>
    </lineage>
</organism>
<accession>D3EZ37</accession>
<dbReference type="AlphaFoldDB" id="D3EZ37"/>
<dbReference type="eggNOG" id="COG2017">
    <property type="taxonomic scope" value="Bacteria"/>
</dbReference>
<reference evidence="1 2" key="1">
    <citation type="journal article" date="2010" name="Stand. Genomic Sci.">
        <title>Complete genome sequence of Conexibacter woesei type strain (ID131577).</title>
        <authorList>
            <person name="Pukall R."/>
            <person name="Lapidus A."/>
            <person name="Glavina Del Rio T."/>
            <person name="Copeland A."/>
            <person name="Tice H."/>
            <person name="Cheng J.-F."/>
            <person name="Lucas S."/>
            <person name="Chen F."/>
            <person name="Nolan M."/>
            <person name="Bruce D."/>
            <person name="Goodwin L."/>
            <person name="Pitluck S."/>
            <person name="Mavromatis K."/>
            <person name="Ivanova N."/>
            <person name="Ovchinnikova G."/>
            <person name="Pati A."/>
            <person name="Chen A."/>
            <person name="Palaniappan K."/>
            <person name="Land M."/>
            <person name="Hauser L."/>
            <person name="Chang Y.-J."/>
            <person name="Jeffries C.D."/>
            <person name="Chain P."/>
            <person name="Meincke L."/>
            <person name="Sims D."/>
            <person name="Brettin T."/>
            <person name="Detter J.C."/>
            <person name="Rohde M."/>
            <person name="Goeker M."/>
            <person name="Bristow J."/>
            <person name="Eisen J.A."/>
            <person name="Markowitz V."/>
            <person name="Kyrpides N.C."/>
            <person name="Klenk H.-P."/>
            <person name="Hugenholtz P."/>
        </authorList>
    </citation>
    <scope>NUCLEOTIDE SEQUENCE [LARGE SCALE GENOMIC DNA]</scope>
    <source>
        <strain evidence="2">DSM 14684 / CIP 108061 / JCM 11494 / NBRC 100937 / ID131577</strain>
    </source>
</reference>
<dbReference type="Proteomes" id="UP000008229">
    <property type="component" value="Chromosome"/>
</dbReference>
<protein>
    <submittedName>
        <fullName evidence="1">Aldose 1-epimerase</fullName>
    </submittedName>
</protein>
<dbReference type="Gene3D" id="2.70.98.10">
    <property type="match status" value="1"/>
</dbReference>
<sequence length="313" mass="34213">MHDDYEVVTLRSADGLEASFAPRVGMACCSLRLGGTELLGARHGLAAYASCGITMGLSLMHPWTNRLSAWRYTASGTTVRLPVSPLLHTDRWGLPLNGVQSSGHAWRVEDSGAGARSAWLEATLPFDRDRRQLALFPFPHRLHLRAEVSGRTLSIATEIEATGDVPVPVCFGYRVYVRRELPRAHAEIALPARRRVVTDRRLIPTGATEPRAAQTCRLDAGDELQEVFELGPERRLTVVADARQLTLESLAGFPLAQVRTLKAEPHVMLEAMTAEPDALSRDRFPVATAGRPYRAALRLAAGNLAPEQARCAA</sequence>
<dbReference type="GO" id="GO:0005975">
    <property type="term" value="P:carbohydrate metabolic process"/>
    <property type="evidence" value="ECO:0007669"/>
    <property type="project" value="InterPro"/>
</dbReference>
<dbReference type="GO" id="GO:0016853">
    <property type="term" value="F:isomerase activity"/>
    <property type="evidence" value="ECO:0007669"/>
    <property type="project" value="InterPro"/>
</dbReference>
<dbReference type="STRING" id="469383.Cwoe_1483"/>